<dbReference type="CDD" id="cd05471">
    <property type="entry name" value="pepsin_like"/>
    <property type="match status" value="1"/>
</dbReference>
<dbReference type="GO" id="GO:0006508">
    <property type="term" value="P:proteolysis"/>
    <property type="evidence" value="ECO:0007669"/>
    <property type="project" value="InterPro"/>
</dbReference>
<dbReference type="Gene3D" id="2.40.70.10">
    <property type="entry name" value="Acid Proteases"/>
    <property type="match status" value="2"/>
</dbReference>
<comment type="caution">
    <text evidence="5">The sequence shown here is derived from an EMBL/GenBank/DDBJ whole genome shotgun (WGS) entry which is preliminary data.</text>
</comment>
<gene>
    <name evidence="5" type="ORF">LECACI_7A002003</name>
</gene>
<dbReference type="EMBL" id="CAVMBE010000008">
    <property type="protein sequence ID" value="CAK3872164.1"/>
    <property type="molecule type" value="Genomic_DNA"/>
</dbReference>
<dbReference type="Pfam" id="PF00026">
    <property type="entry name" value="Asp"/>
    <property type="match status" value="2"/>
</dbReference>
<keyword evidence="6" id="KW-1185">Reference proteome</keyword>
<feature type="disulfide bond" evidence="3">
    <location>
        <begin position="339"/>
        <end position="378"/>
    </location>
</feature>
<dbReference type="AlphaFoldDB" id="A0AAI9E8H3"/>
<dbReference type="GO" id="GO:0004190">
    <property type="term" value="F:aspartic-type endopeptidase activity"/>
    <property type="evidence" value="ECO:0007669"/>
    <property type="project" value="InterPro"/>
</dbReference>
<dbReference type="PROSITE" id="PS51767">
    <property type="entry name" value="PEPTIDASE_A1"/>
    <property type="match status" value="1"/>
</dbReference>
<sequence>MRRRALLLFTVVGLYGMNTAATILNLRRASAQPPGSQVLTYQNTGTVSPLRHVGRGKGYAVDMKFGGQIFTALVDTASSDMWLPKTSFQCVNPRKLAIQFTRLTGEQATCKLGPAYAGTFSDGQIANQHFNISYGSGEYLVGEAGYQDVTLGGITVTNQEVGLADYGFYAAGEDISGIIGFGYPAMTSAFEGVNPGGDMQGINGAPYNPFFFNAAEQGLSCTRGSANVRYNDNAWASTPFRIIPIPAPLRNLVPEALRDMFTFYTIFPEGFLLQGRHYPFSTQGDFNSAVDTKGVDAPMIVDSGTTFTLVPAPIMKGIAAAFDPPAQYNQEEEIYEADCHAAAPELAVRIGGHNFLLDKRDLLIQGENGGLDTQTGLCVLGVQNKPPDGPNVLGDTFLKNVVAVFDVGKKEMRFRSSPPLVNVSFNVSLELLS</sequence>
<name>A0AAI9E8H3_9PEZI</name>
<evidence type="ECO:0000313" key="6">
    <source>
        <dbReference type="Proteomes" id="UP001296104"/>
    </source>
</evidence>
<dbReference type="SUPFAM" id="SSF50630">
    <property type="entry name" value="Acid proteases"/>
    <property type="match status" value="1"/>
</dbReference>
<feature type="active site" evidence="2">
    <location>
        <position position="302"/>
    </location>
</feature>
<dbReference type="InterPro" id="IPR034164">
    <property type="entry name" value="Pepsin-like_dom"/>
</dbReference>
<evidence type="ECO:0000256" key="3">
    <source>
        <dbReference type="PIRSR" id="PIRSR601461-2"/>
    </source>
</evidence>
<feature type="active site" evidence="2">
    <location>
        <position position="75"/>
    </location>
</feature>
<organism evidence="5 6">
    <name type="scientific">Lecanosticta acicola</name>
    <dbReference type="NCBI Taxonomy" id="111012"/>
    <lineage>
        <taxon>Eukaryota</taxon>
        <taxon>Fungi</taxon>
        <taxon>Dikarya</taxon>
        <taxon>Ascomycota</taxon>
        <taxon>Pezizomycotina</taxon>
        <taxon>Dothideomycetes</taxon>
        <taxon>Dothideomycetidae</taxon>
        <taxon>Mycosphaerellales</taxon>
        <taxon>Mycosphaerellaceae</taxon>
        <taxon>Lecanosticta</taxon>
    </lineage>
</organism>
<evidence type="ECO:0000256" key="1">
    <source>
        <dbReference type="ARBA" id="ARBA00007447"/>
    </source>
</evidence>
<dbReference type="InterPro" id="IPR001461">
    <property type="entry name" value="Aspartic_peptidase_A1"/>
</dbReference>
<dbReference type="Proteomes" id="UP001296104">
    <property type="component" value="Unassembled WGS sequence"/>
</dbReference>
<reference evidence="5" key="1">
    <citation type="submission" date="2023-11" db="EMBL/GenBank/DDBJ databases">
        <authorList>
            <person name="Alioto T."/>
            <person name="Alioto T."/>
            <person name="Gomez Garrido J."/>
        </authorList>
    </citation>
    <scope>NUCLEOTIDE SEQUENCE</scope>
</reference>
<protein>
    <submittedName>
        <fullName evidence="5">Aspartic peptidase domain-containing</fullName>
    </submittedName>
</protein>
<evidence type="ECO:0000313" key="5">
    <source>
        <dbReference type="EMBL" id="CAK3872164.1"/>
    </source>
</evidence>
<accession>A0AAI9E8H3</accession>
<keyword evidence="3" id="KW-1015">Disulfide bond</keyword>
<comment type="similarity">
    <text evidence="1">Belongs to the peptidase A1 family.</text>
</comment>
<evidence type="ECO:0000259" key="4">
    <source>
        <dbReference type="PROSITE" id="PS51767"/>
    </source>
</evidence>
<feature type="domain" description="Peptidase A1" evidence="4">
    <location>
        <begin position="59"/>
        <end position="415"/>
    </location>
</feature>
<evidence type="ECO:0000256" key="2">
    <source>
        <dbReference type="PIRSR" id="PIRSR601461-1"/>
    </source>
</evidence>
<dbReference type="InterPro" id="IPR033121">
    <property type="entry name" value="PEPTIDASE_A1"/>
</dbReference>
<dbReference type="PANTHER" id="PTHR47966">
    <property type="entry name" value="BETA-SITE APP-CLEAVING ENZYME, ISOFORM A-RELATED"/>
    <property type="match status" value="1"/>
</dbReference>
<proteinExistence type="inferred from homology"/>
<dbReference type="PRINTS" id="PR00792">
    <property type="entry name" value="PEPSIN"/>
</dbReference>
<dbReference type="InterPro" id="IPR021109">
    <property type="entry name" value="Peptidase_aspartic_dom_sf"/>
</dbReference>
<dbReference type="GO" id="GO:0000324">
    <property type="term" value="C:fungal-type vacuole"/>
    <property type="evidence" value="ECO:0007669"/>
    <property type="project" value="TreeGrafter"/>
</dbReference>
<dbReference type="PANTHER" id="PTHR47966:SF47">
    <property type="entry name" value="ENDOPEPTIDASE, PUTATIVE (AFU_ORTHOLOGUE AFUA_3G01220)-RELATED"/>
    <property type="match status" value="1"/>
</dbReference>